<organism evidence="1 2">
    <name type="scientific">Spiromyces aspiralis</name>
    <dbReference type="NCBI Taxonomy" id="68401"/>
    <lineage>
        <taxon>Eukaryota</taxon>
        <taxon>Fungi</taxon>
        <taxon>Fungi incertae sedis</taxon>
        <taxon>Zoopagomycota</taxon>
        <taxon>Kickxellomycotina</taxon>
        <taxon>Kickxellomycetes</taxon>
        <taxon>Kickxellales</taxon>
        <taxon>Kickxellaceae</taxon>
        <taxon>Spiromyces</taxon>
    </lineage>
</organism>
<gene>
    <name evidence="1" type="ORF">EV182_001998</name>
</gene>
<name>A0ACC1HMC3_9FUNG</name>
<dbReference type="Proteomes" id="UP001145114">
    <property type="component" value="Unassembled WGS sequence"/>
</dbReference>
<evidence type="ECO:0000313" key="1">
    <source>
        <dbReference type="EMBL" id="KAJ1675069.1"/>
    </source>
</evidence>
<reference evidence="1" key="1">
    <citation type="submission" date="2022-06" db="EMBL/GenBank/DDBJ databases">
        <title>Phylogenomic reconstructions and comparative analyses of Kickxellomycotina fungi.</title>
        <authorList>
            <person name="Reynolds N.K."/>
            <person name="Stajich J.E."/>
            <person name="Barry K."/>
            <person name="Grigoriev I.V."/>
            <person name="Crous P."/>
            <person name="Smith M.E."/>
        </authorList>
    </citation>
    <scope>NUCLEOTIDE SEQUENCE</scope>
    <source>
        <strain evidence="1">RSA 2271</strain>
    </source>
</reference>
<proteinExistence type="predicted"/>
<sequence length="971" mass="106304">MALGQRCRNIVPSLFKSSLQPDHPASASIVRNKPNPLLLGLGRAVALGLGPGLLLPYGIYQDEYARQFDHNHHRKHNRPVVFAVAFVGVLQIGLAHLLFPVMHRLIRWKEEWLGSQMVAAMGGILISTGLVVAGAGQDVWVICLGQGLLMGIGISMVWTSVVYTMTTSTAVLWNTEGGECRRAPASPRNRQSREYRRKLRAKMLGNNMVWAGVGVGGMTFALATRHFIQEHSIRTILKWYSIVTFLGVAVSCMTLAPRRRAVVGQPSSKRTTPPLSPLSPSLSRSSLPGMSACGRGSQVESKRTCSMPIPVASERSRHYRLTQSGRTYSRARPPFSRQPTPIKEISRESDLRAVDIALLKIQHLPSPSPLRQPFPTVRFSVPRPASLATEYECYQPQPRLSRILPLCFQGDWIASQIQSRFPQHCYLCRPGFWFPAIQFALLASVWYINLIFVPIHAVQARLGASRMSLVVAFACLGNIAGHAIAPVLVLPPLGCCAVAIELETLMIFINLGEFLLTLLLWLNQATMGGGLTEGKTMVAILQLGGYLVGSNVVAGIVYQLVQVSSAKVSAAVSPADGDDESAGLGTAMYCTCAMFAVVGIMFMLLMAVAYAVFAHMGNSHHYTTVFEFSSTVCVASLIASVVSRVKSTGVAASFGGSGGGWRYATGSAPLSGLEREIDPYKVLGVGRDATAAEIKRRYYALCQKYHPDKLHHVSAQSAAVRPSSATGTGDEQRLREATERFQQIISAYEILGNPQRRLVYDATGVRPHGHMTAGSAGMGRRYWPDPATEAKWAQYQRDWRSNGGGAYYGPFPDPRRQTPEEEARTTRIGWMIFGAFLLMGGIQIAHRTWIVRGLDGTRELIYDADHQRAVKALQEARERAREPLRDAQYWQQYEGHKDDGDNSGVGSAEAERGRAMTVLAPPSREEQIMRFLASYERFGSTPYSINHQGKPVPVPADDSSSSGGDDSSKAH</sequence>
<evidence type="ECO:0000313" key="2">
    <source>
        <dbReference type="Proteomes" id="UP001145114"/>
    </source>
</evidence>
<keyword evidence="2" id="KW-1185">Reference proteome</keyword>
<dbReference type="EMBL" id="JAMZIH010005508">
    <property type="protein sequence ID" value="KAJ1675069.1"/>
    <property type="molecule type" value="Genomic_DNA"/>
</dbReference>
<comment type="caution">
    <text evidence="1">The sequence shown here is derived from an EMBL/GenBank/DDBJ whole genome shotgun (WGS) entry which is preliminary data.</text>
</comment>
<protein>
    <submittedName>
        <fullName evidence="1">Uncharacterized protein</fullName>
    </submittedName>
</protein>
<feature type="non-terminal residue" evidence="1">
    <location>
        <position position="971"/>
    </location>
</feature>
<accession>A0ACC1HMC3</accession>